<accession>A0A2W4CRM6</accession>
<gene>
    <name evidence="13" type="ORF">CPY51_07455</name>
</gene>
<evidence type="ECO:0000256" key="6">
    <source>
        <dbReference type="ARBA" id="ARBA00022679"/>
    </source>
</evidence>
<dbReference type="SMART" id="SM00304">
    <property type="entry name" value="HAMP"/>
    <property type="match status" value="1"/>
</dbReference>
<feature type="transmembrane region" description="Helical" evidence="10">
    <location>
        <begin position="137"/>
        <end position="157"/>
    </location>
</feature>
<evidence type="ECO:0000256" key="7">
    <source>
        <dbReference type="ARBA" id="ARBA00022741"/>
    </source>
</evidence>
<dbReference type="InterPro" id="IPR036890">
    <property type="entry name" value="HATPase_C_sf"/>
</dbReference>
<dbReference type="RefSeq" id="WP_111159655.1">
    <property type="nucleotide sequence ID" value="NZ_PCDP01000022.1"/>
</dbReference>
<evidence type="ECO:0000313" key="14">
    <source>
        <dbReference type="Proteomes" id="UP000248925"/>
    </source>
</evidence>
<dbReference type="Gene3D" id="1.10.287.130">
    <property type="match status" value="1"/>
</dbReference>
<comment type="subcellular location">
    <subcellularLocation>
        <location evidence="2">Cell membrane</location>
        <topology evidence="2">Multi-pass membrane protein</topology>
    </subcellularLocation>
</comment>
<keyword evidence="8 13" id="KW-0418">Kinase</keyword>
<protein>
    <recommendedName>
        <fullName evidence="3">histidine kinase</fullName>
        <ecNumber evidence="3">2.7.13.3</ecNumber>
    </recommendedName>
</protein>
<dbReference type="PRINTS" id="PR00344">
    <property type="entry name" value="BCTRLSENSOR"/>
</dbReference>
<keyword evidence="7" id="KW-0547">Nucleotide-binding</keyword>
<evidence type="ECO:0000256" key="1">
    <source>
        <dbReference type="ARBA" id="ARBA00000085"/>
    </source>
</evidence>
<sequence>MRSLGARLALLLVTAIVLVVITSSFAASLVMRGPRPGTTMEPMARQLRILAKLAEGDRAVALAAGVVVSGAPAPGARDERLSDFLTQALRRTGEPRDVVATRHSMTTSATVSLRLADGRWMLVPMPDFGPPPGGWKILAGWLTLIVIGSTVVSVFAASKITKPLRLLERALADIAPDGTIPHVPETGPGEIRVTAQALNRLSARVKAATESRMRLVAAAGHDLRTPMTRMRLRAEFITDDEDRRKWLSDLEELDQIADSAIGLVREEVSRDSLQDIRLDLIVRHIVAELTAIGMNISSGELQSATIFAGPLAITRALRNLMINAATHGESAVVAVSHLDDWAVVTIDDTGPGIPDERLDQVFEPFFRIDIARQKSFAGAGLGMAIAKEIISRFEGEITVRNRQPGGLEQVVVFKSRDHAAAPG</sequence>
<evidence type="ECO:0000256" key="3">
    <source>
        <dbReference type="ARBA" id="ARBA00012438"/>
    </source>
</evidence>
<dbReference type="GO" id="GO:0005886">
    <property type="term" value="C:plasma membrane"/>
    <property type="evidence" value="ECO:0007669"/>
    <property type="project" value="UniProtKB-SubCell"/>
</dbReference>
<keyword evidence="10" id="KW-0472">Membrane</keyword>
<keyword evidence="6" id="KW-0808">Transferase</keyword>
<dbReference type="InterPro" id="IPR003661">
    <property type="entry name" value="HisK_dim/P_dom"/>
</dbReference>
<dbReference type="Proteomes" id="UP000248925">
    <property type="component" value="Unassembled WGS sequence"/>
</dbReference>
<keyword evidence="10" id="KW-0812">Transmembrane</keyword>
<dbReference type="GO" id="GO:0005524">
    <property type="term" value="F:ATP binding"/>
    <property type="evidence" value="ECO:0007669"/>
    <property type="project" value="UniProtKB-KW"/>
</dbReference>
<evidence type="ECO:0000256" key="10">
    <source>
        <dbReference type="SAM" id="Phobius"/>
    </source>
</evidence>
<evidence type="ECO:0000259" key="11">
    <source>
        <dbReference type="PROSITE" id="PS50109"/>
    </source>
</evidence>
<dbReference type="SMART" id="SM00387">
    <property type="entry name" value="HATPase_c"/>
    <property type="match status" value="1"/>
</dbReference>
<evidence type="ECO:0000256" key="2">
    <source>
        <dbReference type="ARBA" id="ARBA00004651"/>
    </source>
</evidence>
<evidence type="ECO:0000313" key="13">
    <source>
        <dbReference type="EMBL" id="PZM15337.1"/>
    </source>
</evidence>
<dbReference type="PANTHER" id="PTHR44936:SF10">
    <property type="entry name" value="SENSOR PROTEIN RSTB"/>
    <property type="match status" value="1"/>
</dbReference>
<dbReference type="InterPro" id="IPR005467">
    <property type="entry name" value="His_kinase_dom"/>
</dbReference>
<keyword evidence="4" id="KW-1003">Cell membrane</keyword>
<evidence type="ECO:0000256" key="4">
    <source>
        <dbReference type="ARBA" id="ARBA00022475"/>
    </source>
</evidence>
<dbReference type="GO" id="GO:0000155">
    <property type="term" value="F:phosphorelay sensor kinase activity"/>
    <property type="evidence" value="ECO:0007669"/>
    <property type="project" value="InterPro"/>
</dbReference>
<feature type="domain" description="Histidine kinase" evidence="11">
    <location>
        <begin position="218"/>
        <end position="417"/>
    </location>
</feature>
<comment type="catalytic activity">
    <reaction evidence="1">
        <text>ATP + protein L-histidine = ADP + protein N-phospho-L-histidine.</text>
        <dbReference type="EC" id="2.7.13.3"/>
    </reaction>
</comment>
<evidence type="ECO:0000256" key="8">
    <source>
        <dbReference type="ARBA" id="ARBA00022777"/>
    </source>
</evidence>
<evidence type="ECO:0000256" key="5">
    <source>
        <dbReference type="ARBA" id="ARBA00022553"/>
    </source>
</evidence>
<name>A0A2W4CRM6_9HYPH</name>
<reference evidence="13 14" key="1">
    <citation type="journal article" date="2018" name="Sci. Rep.">
        <title>Rhizobium tumorigenes sp. nov., a novel plant tumorigenic bacterium isolated from cane gall tumors on thornless blackberry.</title>
        <authorList>
            <person name="Kuzmanovi N."/>
            <person name="Smalla K."/>
            <person name="Gronow S."/>
            <person name="PuBawska J."/>
        </authorList>
    </citation>
    <scope>NUCLEOTIDE SEQUENCE [LARGE SCALE GENOMIC DNA]</scope>
    <source>
        <strain evidence="13 14">CCBAU 85046</strain>
    </source>
</reference>
<proteinExistence type="predicted"/>
<dbReference type="PANTHER" id="PTHR44936">
    <property type="entry name" value="SENSOR PROTEIN CREC"/>
    <property type="match status" value="1"/>
</dbReference>
<dbReference type="OrthoDB" id="9804645at2"/>
<dbReference type="Gene3D" id="3.30.565.10">
    <property type="entry name" value="Histidine kinase-like ATPase, C-terminal domain"/>
    <property type="match status" value="1"/>
</dbReference>
<dbReference type="InterPro" id="IPR036097">
    <property type="entry name" value="HisK_dim/P_sf"/>
</dbReference>
<dbReference type="InterPro" id="IPR003594">
    <property type="entry name" value="HATPase_dom"/>
</dbReference>
<keyword evidence="14" id="KW-1185">Reference proteome</keyword>
<dbReference type="Pfam" id="PF02518">
    <property type="entry name" value="HATPase_c"/>
    <property type="match status" value="1"/>
</dbReference>
<dbReference type="Pfam" id="PF00672">
    <property type="entry name" value="HAMP"/>
    <property type="match status" value="1"/>
</dbReference>
<keyword evidence="5" id="KW-0597">Phosphoprotein</keyword>
<dbReference type="EMBL" id="PCDP01000022">
    <property type="protein sequence ID" value="PZM15337.1"/>
    <property type="molecule type" value="Genomic_DNA"/>
</dbReference>
<comment type="caution">
    <text evidence="13">The sequence shown here is derived from an EMBL/GenBank/DDBJ whole genome shotgun (WGS) entry which is preliminary data.</text>
</comment>
<organism evidence="13 14">
    <name type="scientific">Rhizobium tubonense</name>
    <dbReference type="NCBI Taxonomy" id="484088"/>
    <lineage>
        <taxon>Bacteria</taxon>
        <taxon>Pseudomonadati</taxon>
        <taxon>Pseudomonadota</taxon>
        <taxon>Alphaproteobacteria</taxon>
        <taxon>Hyphomicrobiales</taxon>
        <taxon>Rhizobiaceae</taxon>
        <taxon>Rhizobium/Agrobacterium group</taxon>
        <taxon>Rhizobium</taxon>
    </lineage>
</organism>
<dbReference type="PROSITE" id="PS50109">
    <property type="entry name" value="HIS_KIN"/>
    <property type="match status" value="1"/>
</dbReference>
<feature type="domain" description="HAMP" evidence="12">
    <location>
        <begin position="158"/>
        <end position="210"/>
    </location>
</feature>
<dbReference type="SUPFAM" id="SSF55874">
    <property type="entry name" value="ATPase domain of HSP90 chaperone/DNA topoisomerase II/histidine kinase"/>
    <property type="match status" value="1"/>
</dbReference>
<keyword evidence="9" id="KW-0067">ATP-binding</keyword>
<dbReference type="SUPFAM" id="SSF47384">
    <property type="entry name" value="Homodimeric domain of signal transducing histidine kinase"/>
    <property type="match status" value="1"/>
</dbReference>
<dbReference type="InterPro" id="IPR003660">
    <property type="entry name" value="HAMP_dom"/>
</dbReference>
<keyword evidence="10" id="KW-1133">Transmembrane helix</keyword>
<dbReference type="EC" id="2.7.13.3" evidence="3"/>
<dbReference type="PROSITE" id="PS50885">
    <property type="entry name" value="HAMP"/>
    <property type="match status" value="1"/>
</dbReference>
<evidence type="ECO:0000256" key="9">
    <source>
        <dbReference type="ARBA" id="ARBA00022840"/>
    </source>
</evidence>
<dbReference type="InterPro" id="IPR004358">
    <property type="entry name" value="Sig_transdc_His_kin-like_C"/>
</dbReference>
<evidence type="ECO:0000259" key="12">
    <source>
        <dbReference type="PROSITE" id="PS50885"/>
    </source>
</evidence>
<dbReference type="InterPro" id="IPR050980">
    <property type="entry name" value="2C_sensor_his_kinase"/>
</dbReference>
<dbReference type="CDD" id="cd00082">
    <property type="entry name" value="HisKA"/>
    <property type="match status" value="1"/>
</dbReference>
<dbReference type="AlphaFoldDB" id="A0A2W4CRM6"/>